<name>A0A1I8FUD6_9PLAT</name>
<dbReference type="Proteomes" id="UP000095280">
    <property type="component" value="Unplaced"/>
</dbReference>
<keyword evidence="1" id="KW-1185">Reference proteome</keyword>
<evidence type="ECO:0000313" key="1">
    <source>
        <dbReference type="Proteomes" id="UP000095280"/>
    </source>
</evidence>
<dbReference type="AlphaFoldDB" id="A0A1I8FUD6"/>
<dbReference type="WBParaSite" id="maker-unitig_7031-snap-gene-0.3-mRNA-1">
    <property type="protein sequence ID" value="maker-unitig_7031-snap-gene-0.3-mRNA-1"/>
    <property type="gene ID" value="maker-unitig_7031-snap-gene-0.3"/>
</dbReference>
<accession>A0A1I8FUD6</accession>
<sequence length="330" mass="35945">GRPNLSQSPWQSVILTPTGASDELLRARSAFFSGSRLASFIPSGFTLAEAAKFSGERARQANPWSCCSASPAPIQITDLAWSPDRPVSECASCARGRWWQVWSLSTRTGLAKIDRKASPVWSPPCWAPETVGELRLRVFNCGGDTGWQLVAPFRWRPEDTGQAWPGRLTPTAAGLLGRRCLRSRVAIFSGRQRYDGSMRCYKITWEPLAEMRRPDLRGAAAVLLSLIIKGIVAYEEIESRIPGLPRYEASYSRLAPFVTRNSVCVHVVNALAAWRSGAAHGPLAAAFVITTSKLACDGDALAAHIRFADACVWLPESGGAGGSSWMKQHC</sequence>
<organism evidence="1 2">
    <name type="scientific">Macrostomum lignano</name>
    <dbReference type="NCBI Taxonomy" id="282301"/>
    <lineage>
        <taxon>Eukaryota</taxon>
        <taxon>Metazoa</taxon>
        <taxon>Spiralia</taxon>
        <taxon>Lophotrochozoa</taxon>
        <taxon>Platyhelminthes</taxon>
        <taxon>Rhabditophora</taxon>
        <taxon>Macrostomorpha</taxon>
        <taxon>Macrostomida</taxon>
        <taxon>Macrostomidae</taxon>
        <taxon>Macrostomum</taxon>
    </lineage>
</organism>
<reference evidence="2" key="1">
    <citation type="submission" date="2016-11" db="UniProtKB">
        <authorList>
            <consortium name="WormBaseParasite"/>
        </authorList>
    </citation>
    <scope>IDENTIFICATION</scope>
</reference>
<protein>
    <submittedName>
        <fullName evidence="2">Ig-like domain-containing protein</fullName>
    </submittedName>
</protein>
<proteinExistence type="predicted"/>
<evidence type="ECO:0000313" key="2">
    <source>
        <dbReference type="WBParaSite" id="maker-unitig_7031-snap-gene-0.3-mRNA-1"/>
    </source>
</evidence>